<dbReference type="RefSeq" id="WP_002707417.1">
    <property type="nucleotide sequence ID" value="NZ_JH651384.1"/>
</dbReference>
<evidence type="ECO:0000256" key="1">
    <source>
        <dbReference type="ARBA" id="ARBA00004401"/>
    </source>
</evidence>
<evidence type="ECO:0000313" key="10">
    <source>
        <dbReference type="EMBL" id="EIJ33466.1"/>
    </source>
</evidence>
<dbReference type="InterPro" id="IPR026039">
    <property type="entry name" value="YfgM"/>
</dbReference>
<dbReference type="Pfam" id="PF09976">
    <property type="entry name" value="TPR_21"/>
    <property type="match status" value="1"/>
</dbReference>
<comment type="similarity">
    <text evidence="7">Belongs to the YfgM family.</text>
</comment>
<evidence type="ECO:0000256" key="3">
    <source>
        <dbReference type="ARBA" id="ARBA00022692"/>
    </source>
</evidence>
<evidence type="ECO:0000256" key="2">
    <source>
        <dbReference type="ARBA" id="ARBA00022475"/>
    </source>
</evidence>
<dbReference type="Gene3D" id="1.25.40.10">
    <property type="entry name" value="Tetratricopeptide repeat domain"/>
    <property type="match status" value="1"/>
</dbReference>
<dbReference type="Proteomes" id="UP000005317">
    <property type="component" value="Unassembled WGS sequence"/>
</dbReference>
<evidence type="ECO:0000313" key="11">
    <source>
        <dbReference type="Proteomes" id="UP000005317"/>
    </source>
</evidence>
<dbReference type="SUPFAM" id="SSF48452">
    <property type="entry name" value="TPR-like"/>
    <property type="match status" value="1"/>
</dbReference>
<dbReference type="InterPro" id="IPR011990">
    <property type="entry name" value="TPR-like_helical_dom_sf"/>
</dbReference>
<feature type="domain" description="Ancillary SecYEG translocon subunit/Cell division coordinator CpoB TPR" evidence="9">
    <location>
        <begin position="15"/>
        <end position="205"/>
    </location>
</feature>
<evidence type="ECO:0000256" key="7">
    <source>
        <dbReference type="ARBA" id="ARBA00024197"/>
    </source>
</evidence>
<reference evidence="11" key="1">
    <citation type="journal article" date="2011" name="Stand. Genomic Sci.">
        <title>Genome sequence of the filamentous, gliding Thiothrix nivea neotype strain (JP2(T)).</title>
        <authorList>
            <person name="Lapidus A."/>
            <person name="Nolan M."/>
            <person name="Lucas S."/>
            <person name="Glavina Del Rio T."/>
            <person name="Tice H."/>
            <person name="Cheng J.F."/>
            <person name="Tapia R."/>
            <person name="Han C."/>
            <person name="Goodwin L."/>
            <person name="Pitluck S."/>
            <person name="Liolios K."/>
            <person name="Pagani I."/>
            <person name="Ivanova N."/>
            <person name="Huntemann M."/>
            <person name="Mavromatis K."/>
            <person name="Mikhailova N."/>
            <person name="Pati A."/>
            <person name="Chen A."/>
            <person name="Palaniappan K."/>
            <person name="Land M."/>
            <person name="Brambilla E.M."/>
            <person name="Rohde M."/>
            <person name="Abt B."/>
            <person name="Verbarg S."/>
            <person name="Goker M."/>
            <person name="Bristow J."/>
            <person name="Eisen J.A."/>
            <person name="Markowitz V."/>
            <person name="Hugenholtz P."/>
            <person name="Kyrpides N.C."/>
            <person name="Klenk H.P."/>
            <person name="Woyke T."/>
        </authorList>
    </citation>
    <scope>NUCLEOTIDE SEQUENCE [LARGE SCALE GENOMIC DNA]</scope>
    <source>
        <strain evidence="11">ATCC 35100 / DSM 5205 / JP2</strain>
    </source>
</reference>
<gene>
    <name evidence="10" type="ORF">Thini_0838</name>
</gene>
<evidence type="ECO:0000259" key="9">
    <source>
        <dbReference type="Pfam" id="PF09976"/>
    </source>
</evidence>
<evidence type="ECO:0000256" key="4">
    <source>
        <dbReference type="ARBA" id="ARBA00022989"/>
    </source>
</evidence>
<accession>A0A656HDC8</accession>
<keyword evidence="6" id="KW-0143">Chaperone</keyword>
<keyword evidence="5" id="KW-0472">Membrane</keyword>
<evidence type="ECO:0000256" key="5">
    <source>
        <dbReference type="ARBA" id="ARBA00023136"/>
    </source>
</evidence>
<dbReference type="OrthoDB" id="9789675at2"/>
<dbReference type="GO" id="GO:0044877">
    <property type="term" value="F:protein-containing complex binding"/>
    <property type="evidence" value="ECO:0007669"/>
    <property type="project" value="InterPro"/>
</dbReference>
<keyword evidence="4" id="KW-1133">Transmembrane helix</keyword>
<proteinExistence type="inferred from homology"/>
<protein>
    <recommendedName>
        <fullName evidence="8">Ancillary SecYEG translocon subunit</fullName>
    </recommendedName>
</protein>
<organism evidence="10 11">
    <name type="scientific">Thiothrix nivea (strain ATCC 35100 / DSM 5205 / JP2)</name>
    <dbReference type="NCBI Taxonomy" id="870187"/>
    <lineage>
        <taxon>Bacteria</taxon>
        <taxon>Pseudomonadati</taxon>
        <taxon>Pseudomonadota</taxon>
        <taxon>Gammaproteobacteria</taxon>
        <taxon>Thiotrichales</taxon>
        <taxon>Thiotrichaceae</taxon>
        <taxon>Thiothrix</taxon>
    </lineage>
</organism>
<dbReference type="EMBL" id="JH651384">
    <property type="protein sequence ID" value="EIJ33466.1"/>
    <property type="molecule type" value="Genomic_DNA"/>
</dbReference>
<dbReference type="InterPro" id="IPR018704">
    <property type="entry name" value="SecYEG/CpoB_TPR"/>
</dbReference>
<keyword evidence="2" id="KW-1003">Cell membrane</keyword>
<comment type="subcellular location">
    <subcellularLocation>
        <location evidence="1">Cell membrane</location>
        <topology evidence="1">Single-pass type II membrane protein</topology>
    </subcellularLocation>
</comment>
<dbReference type="PIRSF" id="PIRSF006170">
    <property type="entry name" value="YfgM"/>
    <property type="match status" value="1"/>
</dbReference>
<dbReference type="PANTHER" id="PTHR38035:SF1">
    <property type="entry name" value="ANCILLARY SECYEG TRANSLOCON SUBUNIT"/>
    <property type="match status" value="1"/>
</dbReference>
<keyword evidence="11" id="KW-1185">Reference proteome</keyword>
<evidence type="ECO:0000256" key="8">
    <source>
        <dbReference type="ARBA" id="ARBA00024235"/>
    </source>
</evidence>
<dbReference type="PANTHER" id="PTHR38035">
    <property type="entry name" value="UPF0070 PROTEIN YFGM"/>
    <property type="match status" value="1"/>
</dbReference>
<keyword evidence="3" id="KW-0812">Transmembrane</keyword>
<evidence type="ECO:0000256" key="6">
    <source>
        <dbReference type="ARBA" id="ARBA00023186"/>
    </source>
</evidence>
<name>A0A656HDC8_THINJ</name>
<dbReference type="GO" id="GO:0005886">
    <property type="term" value="C:plasma membrane"/>
    <property type="evidence" value="ECO:0007669"/>
    <property type="project" value="UniProtKB-SubCell"/>
</dbReference>
<sequence length="208" mass="22751">MSDYKTDDEKVEELKVWWKENGTSVVAGVALAIAGLFGWQYWKDYQETNAAEASALYAQASKASETSLEQAQADIKTLQGDYASTPYAAIASLKLAQQYAEKGEYEPAVTALQWVIDNSKEADFKHLANIRLARTLLAMQKTDEALGLANQSYPVAYQSLVDELKGDIYVAQNKTTEARAAYDKAMLGSAGGSTEFIKIKRDNLGEGA</sequence>
<dbReference type="AlphaFoldDB" id="A0A656HDC8"/>